<feature type="region of interest" description="Disordered" evidence="1">
    <location>
        <begin position="1"/>
        <end position="175"/>
    </location>
</feature>
<dbReference type="PANTHER" id="PTHR38703:SF1">
    <property type="entry name" value="ALLERGEN"/>
    <property type="match status" value="1"/>
</dbReference>
<feature type="compositionally biased region" description="Low complexity" evidence="1">
    <location>
        <begin position="257"/>
        <end position="271"/>
    </location>
</feature>
<dbReference type="PANTHER" id="PTHR38703">
    <property type="entry name" value="CHROMOSOME 8, WHOLE GENOME SHOTGUN SEQUENCE"/>
    <property type="match status" value="1"/>
</dbReference>
<feature type="compositionally biased region" description="Basic and acidic residues" evidence="1">
    <location>
        <begin position="204"/>
        <end position="226"/>
    </location>
</feature>
<dbReference type="EMBL" id="MU005782">
    <property type="protein sequence ID" value="KAF2704562.1"/>
    <property type="molecule type" value="Genomic_DNA"/>
</dbReference>
<feature type="compositionally biased region" description="Polar residues" evidence="1">
    <location>
        <begin position="127"/>
        <end position="150"/>
    </location>
</feature>
<feature type="region of interest" description="Disordered" evidence="1">
    <location>
        <begin position="538"/>
        <end position="605"/>
    </location>
</feature>
<name>A0A6G1JWB3_9PLEO</name>
<proteinExistence type="predicted"/>
<feature type="compositionally biased region" description="Polar residues" evidence="1">
    <location>
        <begin position="596"/>
        <end position="605"/>
    </location>
</feature>
<feature type="compositionally biased region" description="Basic and acidic residues" evidence="1">
    <location>
        <begin position="54"/>
        <end position="63"/>
    </location>
</feature>
<evidence type="ECO:0000256" key="1">
    <source>
        <dbReference type="SAM" id="MobiDB-lite"/>
    </source>
</evidence>
<keyword evidence="3" id="KW-1185">Reference proteome</keyword>
<feature type="compositionally biased region" description="Polar residues" evidence="1">
    <location>
        <begin position="318"/>
        <end position="335"/>
    </location>
</feature>
<protein>
    <submittedName>
        <fullName evidence="2">Uncharacterized protein</fullName>
    </submittedName>
</protein>
<dbReference type="OrthoDB" id="5325276at2759"/>
<feature type="region of interest" description="Disordered" evidence="1">
    <location>
        <begin position="188"/>
        <end position="344"/>
    </location>
</feature>
<feature type="compositionally biased region" description="Polar residues" evidence="1">
    <location>
        <begin position="17"/>
        <end position="26"/>
    </location>
</feature>
<sequence length="605" mass="67517">MKKFFRKLRNRRKTDNSRPNAAQKTEPSLIRKENKPLPNPPQANQSPVLNPPRTETKRTEPKPKPMSISLVQNSEPLRLSVEQKREPLSQAFEQYPEPRTQSTPMKRKHAPSSSSVGNDTGGAAPRTTAQFTPTPLSNSTAKPYQRNASRTPEPRGSIDSFPKPIDKRASKQMADAVAHDYAAYEPMLSPASALDNSQNTTLSRDTRSMTDSSKLRHSEDMADRKIMTNSSGHGSSPGSFRDRVEKIGTRKQSVGKRSIGSVGDDSIGGRSLRPVSLPGSKISPSPSTETHSMMPETSNRTNWPMHAARDEPHRSNRKSTGYDNNVSQATDYTSKPRTKYRKPDSERMALRAAIMNGSNDVKGADRPVNEPPDHMQSDLKQRLLKKGVDIEDSVDIDQRTHWAPAVTHEIVKPSVHHIREEEIHREIHNHEVYHRILPVYETEVLPARHFVPHPKGNGLIELSESQIPDCTGANQRWSIGEKEIITNTFRKPVPRITSPQIADETTQMTPEGFPRKETTIIHPPKLEDLSQYEGPIRTIHFPEGSAPEEEGEGQHADHMPNSVPDVSPLSVKRLPQQTKNNPPSPPASPIHMQDGISPQRSILKG</sequence>
<feature type="compositionally biased region" description="Polar residues" evidence="1">
    <location>
        <begin position="227"/>
        <end position="238"/>
    </location>
</feature>
<evidence type="ECO:0000313" key="3">
    <source>
        <dbReference type="Proteomes" id="UP000799428"/>
    </source>
</evidence>
<accession>A0A6G1JWB3</accession>
<feature type="compositionally biased region" description="Basic residues" evidence="1">
    <location>
        <begin position="1"/>
        <end position="12"/>
    </location>
</feature>
<reference evidence="2" key="1">
    <citation type="journal article" date="2020" name="Stud. Mycol.">
        <title>101 Dothideomycetes genomes: a test case for predicting lifestyles and emergence of pathogens.</title>
        <authorList>
            <person name="Haridas S."/>
            <person name="Albert R."/>
            <person name="Binder M."/>
            <person name="Bloem J."/>
            <person name="Labutti K."/>
            <person name="Salamov A."/>
            <person name="Andreopoulos B."/>
            <person name="Baker S."/>
            <person name="Barry K."/>
            <person name="Bills G."/>
            <person name="Bluhm B."/>
            <person name="Cannon C."/>
            <person name="Castanera R."/>
            <person name="Culley D."/>
            <person name="Daum C."/>
            <person name="Ezra D."/>
            <person name="Gonzalez J."/>
            <person name="Henrissat B."/>
            <person name="Kuo A."/>
            <person name="Liang C."/>
            <person name="Lipzen A."/>
            <person name="Lutzoni F."/>
            <person name="Magnuson J."/>
            <person name="Mondo S."/>
            <person name="Nolan M."/>
            <person name="Ohm R."/>
            <person name="Pangilinan J."/>
            <person name="Park H.-J."/>
            <person name="Ramirez L."/>
            <person name="Alfaro M."/>
            <person name="Sun H."/>
            <person name="Tritt A."/>
            <person name="Yoshinaga Y."/>
            <person name="Zwiers L.-H."/>
            <person name="Turgeon B."/>
            <person name="Goodwin S."/>
            <person name="Spatafora J."/>
            <person name="Crous P."/>
            <person name="Grigoriev I."/>
        </authorList>
    </citation>
    <scope>NUCLEOTIDE SEQUENCE</scope>
    <source>
        <strain evidence="2">CBS 279.74</strain>
    </source>
</reference>
<gene>
    <name evidence="2" type="ORF">K504DRAFT_449554</name>
</gene>
<organism evidence="2 3">
    <name type="scientific">Pleomassaria siparia CBS 279.74</name>
    <dbReference type="NCBI Taxonomy" id="1314801"/>
    <lineage>
        <taxon>Eukaryota</taxon>
        <taxon>Fungi</taxon>
        <taxon>Dikarya</taxon>
        <taxon>Ascomycota</taxon>
        <taxon>Pezizomycotina</taxon>
        <taxon>Dothideomycetes</taxon>
        <taxon>Pleosporomycetidae</taxon>
        <taxon>Pleosporales</taxon>
        <taxon>Pleomassariaceae</taxon>
        <taxon>Pleomassaria</taxon>
    </lineage>
</organism>
<feature type="compositionally biased region" description="Polar residues" evidence="1">
    <location>
        <begin position="194"/>
        <end position="203"/>
    </location>
</feature>
<feature type="compositionally biased region" description="Polar residues" evidence="1">
    <location>
        <begin position="282"/>
        <end position="302"/>
    </location>
</feature>
<evidence type="ECO:0000313" key="2">
    <source>
        <dbReference type="EMBL" id="KAF2704562.1"/>
    </source>
</evidence>
<dbReference type="Proteomes" id="UP000799428">
    <property type="component" value="Unassembled WGS sequence"/>
</dbReference>
<dbReference type="AlphaFoldDB" id="A0A6G1JWB3"/>